<name>A0A7W3IU54_9ACTN</name>
<sequence>MTSADQQASENPNLALGIDIGGTGTKGGLVDLTTGSLVGKRFRLDTPQPATPENMIEVVVQVADHFAFDGPTGVAYPGVVLDGVTRTAANLDKSWIGTSLADRVGTRLRGPSVYLNDADAAGLAEAHYGAGRGVQGVVVVVTFGTGIGIAMINNGELVANSELGHLELDGKDAEKGAAASARERDGISWKEWGARADRYLKTLENLVWPKLFILGGGISKNPEKWVQYLSPRTPFKVAELINNAGIVGAADAAWMEHRASARQLVEHRGGNLAVTAED</sequence>
<keyword evidence="3" id="KW-1185">Reference proteome</keyword>
<dbReference type="NCBIfam" id="NF045942">
    <property type="entry name" value="PolPhglucPhase"/>
    <property type="match status" value="1"/>
</dbReference>
<proteinExistence type="inferred from homology"/>
<dbReference type="AlphaFoldDB" id="A0A7W3IU54"/>
<dbReference type="PANTHER" id="PTHR18964">
    <property type="entry name" value="ROK (REPRESSOR, ORF, KINASE) FAMILY"/>
    <property type="match status" value="1"/>
</dbReference>
<dbReference type="SUPFAM" id="SSF53067">
    <property type="entry name" value="Actin-like ATPase domain"/>
    <property type="match status" value="1"/>
</dbReference>
<dbReference type="PANTHER" id="PTHR18964:SF146">
    <property type="entry name" value="POLYPHOSPHATE GLUCOKINASE"/>
    <property type="match status" value="1"/>
</dbReference>
<dbReference type="RefSeq" id="WP_182560823.1">
    <property type="nucleotide sequence ID" value="NZ_JACGWT010000004.1"/>
</dbReference>
<keyword evidence="2" id="KW-0808">Transferase</keyword>
<reference evidence="2 3" key="1">
    <citation type="submission" date="2020-07" db="EMBL/GenBank/DDBJ databases">
        <title>Sequencing the genomes of 1000 actinobacteria strains.</title>
        <authorList>
            <person name="Klenk H.-P."/>
        </authorList>
    </citation>
    <scope>NUCLEOTIDE SEQUENCE [LARGE SCALE GENOMIC DNA]</scope>
    <source>
        <strain evidence="2 3">DSM 100723</strain>
    </source>
</reference>
<dbReference type="Pfam" id="PF00480">
    <property type="entry name" value="ROK"/>
    <property type="match status" value="1"/>
</dbReference>
<evidence type="ECO:0000256" key="1">
    <source>
        <dbReference type="ARBA" id="ARBA00006479"/>
    </source>
</evidence>
<organism evidence="2 3">
    <name type="scientific">Microlunatus kandeliicorticis</name>
    <dbReference type="NCBI Taxonomy" id="1759536"/>
    <lineage>
        <taxon>Bacteria</taxon>
        <taxon>Bacillati</taxon>
        <taxon>Actinomycetota</taxon>
        <taxon>Actinomycetes</taxon>
        <taxon>Propionibacteriales</taxon>
        <taxon>Propionibacteriaceae</taxon>
        <taxon>Microlunatus</taxon>
    </lineage>
</organism>
<comment type="similarity">
    <text evidence="1">Belongs to the ROK (NagC/XylR) family.</text>
</comment>
<keyword evidence="2" id="KW-0418">Kinase</keyword>
<dbReference type="InterPro" id="IPR043129">
    <property type="entry name" value="ATPase_NBD"/>
</dbReference>
<dbReference type="Gene3D" id="3.30.420.40">
    <property type="match status" value="2"/>
</dbReference>
<dbReference type="CDD" id="cd24058">
    <property type="entry name" value="ASKHA_NBD_ROK_PPGK"/>
    <property type="match status" value="1"/>
</dbReference>
<evidence type="ECO:0000313" key="3">
    <source>
        <dbReference type="Proteomes" id="UP000523079"/>
    </source>
</evidence>
<dbReference type="GO" id="GO:0047330">
    <property type="term" value="F:polyphosphate-glucose phosphotransferase activity"/>
    <property type="evidence" value="ECO:0007669"/>
    <property type="project" value="UniProtKB-EC"/>
</dbReference>
<dbReference type="EMBL" id="JACGWT010000004">
    <property type="protein sequence ID" value="MBA8795245.1"/>
    <property type="molecule type" value="Genomic_DNA"/>
</dbReference>
<dbReference type="EC" id="2.7.1.63" evidence="2"/>
<evidence type="ECO:0000313" key="2">
    <source>
        <dbReference type="EMBL" id="MBA8795245.1"/>
    </source>
</evidence>
<dbReference type="Proteomes" id="UP000523079">
    <property type="component" value="Unassembled WGS sequence"/>
</dbReference>
<gene>
    <name evidence="2" type="ORF">FHX74_002873</name>
</gene>
<comment type="caution">
    <text evidence="2">The sequence shown here is derived from an EMBL/GenBank/DDBJ whole genome shotgun (WGS) entry which is preliminary data.</text>
</comment>
<protein>
    <submittedName>
        <fullName evidence="2">Polyphosphate glucokinase</fullName>
        <ecNumber evidence="2">2.7.1.63</ecNumber>
    </submittedName>
</protein>
<dbReference type="InterPro" id="IPR000600">
    <property type="entry name" value="ROK"/>
</dbReference>
<accession>A0A7W3IU54</accession>